<name>A0A6N3AU51_CLOSY</name>
<sequence length="88" mass="10028">MFESRCGVCCESCERREKVHCKGCINMEKTFWGGVCEVKVCCEGKELNHCGECPDFPCTMLAEMGKDQGYDPEPRLTQCRKWAEEGHV</sequence>
<reference evidence="1" key="1">
    <citation type="submission" date="2019-11" db="EMBL/GenBank/DDBJ databases">
        <authorList>
            <person name="Feng L."/>
        </authorList>
    </citation>
    <scope>NUCLEOTIDE SEQUENCE</scope>
    <source>
        <strain evidence="1">CsymbiosumLFYP84</strain>
    </source>
</reference>
<evidence type="ECO:0000313" key="1">
    <source>
        <dbReference type="EMBL" id="VYT94097.1"/>
    </source>
</evidence>
<dbReference type="Pfam" id="PF12675">
    <property type="entry name" value="DUF3795"/>
    <property type="match status" value="1"/>
</dbReference>
<accession>A0A6N3AU51</accession>
<dbReference type="InterPro" id="IPR024227">
    <property type="entry name" value="DUF3795"/>
</dbReference>
<dbReference type="EMBL" id="CACRUA010000009">
    <property type="protein sequence ID" value="VYT94097.1"/>
    <property type="molecule type" value="Genomic_DNA"/>
</dbReference>
<protein>
    <recommendedName>
        <fullName evidence="2">DUF3795 domain-containing protein</fullName>
    </recommendedName>
</protein>
<proteinExistence type="predicted"/>
<evidence type="ECO:0008006" key="2">
    <source>
        <dbReference type="Google" id="ProtNLM"/>
    </source>
</evidence>
<gene>
    <name evidence="1" type="ORF">CSLFYP84_00968</name>
</gene>
<dbReference type="AlphaFoldDB" id="A0A6N3AU51"/>
<dbReference type="RefSeq" id="WP_003508550.1">
    <property type="nucleotide sequence ID" value="NZ_BAABZD010000002.1"/>
</dbReference>
<organism evidence="1">
    <name type="scientific">Clostridium symbiosum</name>
    <name type="common">Bacteroides symbiosus</name>
    <dbReference type="NCBI Taxonomy" id="1512"/>
    <lineage>
        <taxon>Bacteria</taxon>
        <taxon>Bacillati</taxon>
        <taxon>Bacillota</taxon>
        <taxon>Clostridia</taxon>
        <taxon>Lachnospirales</taxon>
        <taxon>Lachnospiraceae</taxon>
        <taxon>Otoolea</taxon>
    </lineage>
</organism>